<dbReference type="PANTHER" id="PTHR13318:SF86">
    <property type="entry name" value="F-BOX_LRR-REPEAT PROTEIN 10"/>
    <property type="match status" value="1"/>
</dbReference>
<dbReference type="Proteomes" id="UP000325081">
    <property type="component" value="Unassembled WGS sequence"/>
</dbReference>
<dbReference type="Gene3D" id="3.80.10.10">
    <property type="entry name" value="Ribonuclease Inhibitor"/>
    <property type="match status" value="2"/>
</dbReference>
<dbReference type="GO" id="GO:0031146">
    <property type="term" value="P:SCF-dependent proteasomal ubiquitin-dependent protein catabolic process"/>
    <property type="evidence" value="ECO:0007669"/>
    <property type="project" value="TreeGrafter"/>
</dbReference>
<organism evidence="3 4">
    <name type="scientific">Striga asiatica</name>
    <name type="common">Asiatic witchweed</name>
    <name type="synonym">Buchnera asiatica</name>
    <dbReference type="NCBI Taxonomy" id="4170"/>
    <lineage>
        <taxon>Eukaryota</taxon>
        <taxon>Viridiplantae</taxon>
        <taxon>Streptophyta</taxon>
        <taxon>Embryophyta</taxon>
        <taxon>Tracheophyta</taxon>
        <taxon>Spermatophyta</taxon>
        <taxon>Magnoliopsida</taxon>
        <taxon>eudicotyledons</taxon>
        <taxon>Gunneridae</taxon>
        <taxon>Pentapetalae</taxon>
        <taxon>asterids</taxon>
        <taxon>lamiids</taxon>
        <taxon>Lamiales</taxon>
        <taxon>Orobanchaceae</taxon>
        <taxon>Buchnereae</taxon>
        <taxon>Striga</taxon>
    </lineage>
</organism>
<dbReference type="InterPro" id="IPR057207">
    <property type="entry name" value="FBXL15_LRR"/>
</dbReference>
<gene>
    <name evidence="3" type="ORF">STAS_19149</name>
</gene>
<accession>A0A5A7QEJ4</accession>
<keyword evidence="1" id="KW-0812">Transmembrane</keyword>
<feature type="transmembrane region" description="Helical" evidence="1">
    <location>
        <begin position="185"/>
        <end position="206"/>
    </location>
</feature>
<dbReference type="GO" id="GO:0019005">
    <property type="term" value="C:SCF ubiquitin ligase complex"/>
    <property type="evidence" value="ECO:0007669"/>
    <property type="project" value="TreeGrafter"/>
</dbReference>
<dbReference type="AlphaFoldDB" id="A0A5A7QEJ4"/>
<evidence type="ECO:0000259" key="2">
    <source>
        <dbReference type="Pfam" id="PF25372"/>
    </source>
</evidence>
<dbReference type="PANTHER" id="PTHR13318">
    <property type="entry name" value="PARTNER OF PAIRED, ISOFORM B-RELATED"/>
    <property type="match status" value="1"/>
</dbReference>
<name>A0A5A7QEJ4_STRAF</name>
<keyword evidence="1" id="KW-1133">Transmembrane helix</keyword>
<reference evidence="4" key="1">
    <citation type="journal article" date="2019" name="Curr. Biol.">
        <title>Genome Sequence of Striga asiatica Provides Insight into the Evolution of Plant Parasitism.</title>
        <authorList>
            <person name="Yoshida S."/>
            <person name="Kim S."/>
            <person name="Wafula E.K."/>
            <person name="Tanskanen J."/>
            <person name="Kim Y.M."/>
            <person name="Honaas L."/>
            <person name="Yang Z."/>
            <person name="Spallek T."/>
            <person name="Conn C.E."/>
            <person name="Ichihashi Y."/>
            <person name="Cheong K."/>
            <person name="Cui S."/>
            <person name="Der J.P."/>
            <person name="Gundlach H."/>
            <person name="Jiao Y."/>
            <person name="Hori C."/>
            <person name="Ishida J.K."/>
            <person name="Kasahara H."/>
            <person name="Kiba T."/>
            <person name="Kim M.S."/>
            <person name="Koo N."/>
            <person name="Laohavisit A."/>
            <person name="Lee Y.H."/>
            <person name="Lumba S."/>
            <person name="McCourt P."/>
            <person name="Mortimer J.C."/>
            <person name="Mutuku J.M."/>
            <person name="Nomura T."/>
            <person name="Sasaki-Sekimoto Y."/>
            <person name="Seto Y."/>
            <person name="Wang Y."/>
            <person name="Wakatake T."/>
            <person name="Sakakibara H."/>
            <person name="Demura T."/>
            <person name="Yamaguchi S."/>
            <person name="Yoneyama K."/>
            <person name="Manabe R.I."/>
            <person name="Nelson D.C."/>
            <person name="Schulman A.H."/>
            <person name="Timko M.P."/>
            <person name="dePamphilis C.W."/>
            <person name="Choi D."/>
            <person name="Shirasu K."/>
        </authorList>
    </citation>
    <scope>NUCLEOTIDE SEQUENCE [LARGE SCALE GENOMIC DNA]</scope>
    <source>
        <strain evidence="4">cv. UVA1</strain>
    </source>
</reference>
<feature type="domain" description="F-box/LRR-repeat protein 15-like leucin rich repeat" evidence="2">
    <location>
        <begin position="64"/>
        <end position="632"/>
    </location>
</feature>
<sequence length="673" mass="75102">MATSSAPPQDPDPLNPGLDQLPAAIIATVMSKLDIPSILSLASTCEACRSCTAQILSFLPNFHLPDIAPSIDLLRPLLPQSNPYLRSLKLDCTRLDDSSLDLLLRPSLQDVSLKNCADFSGRLLSHLGQSCKDLRFLYLSSVAEKRGRSIDAVHLEELLTGCSHLESFSKLGMEQLSHSLLQQSYYWLVYLLSLSFLLSVTLILMFDVSIFLRHNFARVWSVAPPSLTSLELGYISSVMVTELLSPPAAPPNHHFPPNHFPNLQRLSLSVDYITDTMINTLSTNLTSLTHLDLRDSPIMEPRMAFDLTNNGLQKVNSHGKLKHLSLIRSQEISPAYFKRVNDLGILLMADKCSSMESISLGGFCQVTDTGYRTILHSCSKLLKLKIFNGTHLTDLVFHDISATSLSLTHVGLRWCHLLTNSAIARVASNRDLLTLDFRDCKSLGDEALRAINSLPKLKTLLVDGCDITDLGISYLSKGSMKSLVSLSLRGCKRLTDRCISFLFDGDSNPELRALDLSNLPRISDAGVLQLARSRVPITELRMRQCQLIGDTSVMALASMRVDERVWCGSTLRLLDVYNCGGITQLSLRWLKRPYFPRLRWLGVTGFVNREMVDEVARGRPYVHVVTRGEELGADHWDETSDVYGGEEVDEFEEWLLAENMEDDDDDVDMDDLF</sequence>
<dbReference type="Pfam" id="PF25372">
    <property type="entry name" value="DUF7885"/>
    <property type="match status" value="1"/>
</dbReference>
<keyword evidence="4" id="KW-1185">Reference proteome</keyword>
<dbReference type="OrthoDB" id="2585512at2759"/>
<comment type="caution">
    <text evidence="3">The sequence shown here is derived from an EMBL/GenBank/DDBJ whole genome shotgun (WGS) entry which is preliminary data.</text>
</comment>
<evidence type="ECO:0000313" key="4">
    <source>
        <dbReference type="Proteomes" id="UP000325081"/>
    </source>
</evidence>
<protein>
    <submittedName>
        <fullName evidence="3">F-box/LRR-repeat protein</fullName>
    </submittedName>
</protein>
<dbReference type="SMART" id="SM00367">
    <property type="entry name" value="LRR_CC"/>
    <property type="match status" value="10"/>
</dbReference>
<dbReference type="InterPro" id="IPR006553">
    <property type="entry name" value="Leu-rich_rpt_Cys-con_subtyp"/>
</dbReference>
<dbReference type="SUPFAM" id="SSF52047">
    <property type="entry name" value="RNI-like"/>
    <property type="match status" value="2"/>
</dbReference>
<proteinExistence type="predicted"/>
<evidence type="ECO:0000256" key="1">
    <source>
        <dbReference type="SAM" id="Phobius"/>
    </source>
</evidence>
<evidence type="ECO:0000313" key="3">
    <source>
        <dbReference type="EMBL" id="GER42371.1"/>
    </source>
</evidence>
<keyword evidence="1" id="KW-0472">Membrane</keyword>
<dbReference type="InterPro" id="IPR032675">
    <property type="entry name" value="LRR_dom_sf"/>
</dbReference>
<dbReference type="EMBL" id="BKCP01006294">
    <property type="protein sequence ID" value="GER42371.1"/>
    <property type="molecule type" value="Genomic_DNA"/>
</dbReference>